<feature type="domain" description="HTH cro/C1-type" evidence="2">
    <location>
        <begin position="12"/>
        <end position="85"/>
    </location>
</feature>
<dbReference type="InterPro" id="IPR001387">
    <property type="entry name" value="Cro/C1-type_HTH"/>
</dbReference>
<dbReference type="Gene3D" id="3.30.450.180">
    <property type="match status" value="1"/>
</dbReference>
<reference evidence="3 4" key="1">
    <citation type="submission" date="2021-10" db="EMBL/GenBank/DDBJ databases">
        <title>Streptomyces gossypii sp. nov., isolated from soil collected from cotton field.</title>
        <authorList>
            <person name="Ge X."/>
            <person name="Chen X."/>
            <person name="Liu W."/>
        </authorList>
    </citation>
    <scope>NUCLEOTIDE SEQUENCE [LARGE SCALE GENOMIC DNA]</scope>
    <source>
        <strain evidence="3 4">N2-109</strain>
    </source>
</reference>
<dbReference type="EMBL" id="JAJAGO010000002">
    <property type="protein sequence ID" value="MCT2589090.1"/>
    <property type="molecule type" value="Genomic_DNA"/>
</dbReference>
<dbReference type="PANTHER" id="PTHR35010">
    <property type="entry name" value="BLL4672 PROTEIN-RELATED"/>
    <property type="match status" value="1"/>
</dbReference>
<accession>A0ABT2JNZ3</accession>
<dbReference type="PANTHER" id="PTHR35010:SF2">
    <property type="entry name" value="BLL4672 PROTEIN"/>
    <property type="match status" value="1"/>
</dbReference>
<feature type="compositionally biased region" description="Pro residues" evidence="1">
    <location>
        <begin position="105"/>
        <end position="119"/>
    </location>
</feature>
<dbReference type="InterPro" id="IPR010982">
    <property type="entry name" value="Lambda_DNA-bd_dom_sf"/>
</dbReference>
<name>A0ABT2JNZ3_9ACTN</name>
<protein>
    <submittedName>
        <fullName evidence="3">Helix-turn-helix transcriptional regulator</fullName>
    </submittedName>
</protein>
<dbReference type="CDD" id="cd00093">
    <property type="entry name" value="HTH_XRE"/>
    <property type="match status" value="1"/>
</dbReference>
<dbReference type="SUPFAM" id="SSF47413">
    <property type="entry name" value="lambda repressor-like DNA-binding domains"/>
    <property type="match status" value="1"/>
</dbReference>
<dbReference type="RefSeq" id="WP_260216077.1">
    <property type="nucleotide sequence ID" value="NZ_JAJAGO010000002.1"/>
</dbReference>
<dbReference type="Pfam" id="PF17765">
    <property type="entry name" value="MLTR_LBD"/>
    <property type="match status" value="1"/>
</dbReference>
<evidence type="ECO:0000256" key="1">
    <source>
        <dbReference type="SAM" id="MobiDB-lite"/>
    </source>
</evidence>
<gene>
    <name evidence="3" type="ORF">LHJ74_03915</name>
</gene>
<evidence type="ECO:0000313" key="3">
    <source>
        <dbReference type="EMBL" id="MCT2589090.1"/>
    </source>
</evidence>
<dbReference type="SMART" id="SM00530">
    <property type="entry name" value="HTH_XRE"/>
    <property type="match status" value="1"/>
</dbReference>
<dbReference type="InterPro" id="IPR041413">
    <property type="entry name" value="MLTR_LBD"/>
</dbReference>
<dbReference type="Pfam" id="PF13560">
    <property type="entry name" value="HTH_31"/>
    <property type="match status" value="1"/>
</dbReference>
<dbReference type="Gene3D" id="1.10.260.40">
    <property type="entry name" value="lambda repressor-like DNA-binding domains"/>
    <property type="match status" value="1"/>
</dbReference>
<feature type="compositionally biased region" description="Low complexity" evidence="1">
    <location>
        <begin position="120"/>
        <end position="129"/>
    </location>
</feature>
<organism evidence="3 4">
    <name type="scientific">Streptomyces gossypii</name>
    <dbReference type="NCBI Taxonomy" id="2883101"/>
    <lineage>
        <taxon>Bacteria</taxon>
        <taxon>Bacillati</taxon>
        <taxon>Actinomycetota</taxon>
        <taxon>Actinomycetes</taxon>
        <taxon>Kitasatosporales</taxon>
        <taxon>Streptomycetaceae</taxon>
        <taxon>Streptomyces</taxon>
    </lineage>
</organism>
<evidence type="ECO:0000259" key="2">
    <source>
        <dbReference type="SMART" id="SM00530"/>
    </source>
</evidence>
<keyword evidence="4" id="KW-1185">Reference proteome</keyword>
<feature type="region of interest" description="Disordered" evidence="1">
    <location>
        <begin position="94"/>
        <end position="130"/>
    </location>
</feature>
<comment type="caution">
    <text evidence="3">The sequence shown here is derived from an EMBL/GenBank/DDBJ whole genome shotgun (WGS) entry which is preliminary data.</text>
</comment>
<proteinExistence type="predicted"/>
<evidence type="ECO:0000313" key="4">
    <source>
        <dbReference type="Proteomes" id="UP001156389"/>
    </source>
</evidence>
<sequence>MALDRRTELGEFLRSRRARLRPEELGLPHYGGRRRVPGLRREELAQLAGVSVDHYVRLEQGRTLHFSEAVLDAVSRALRLDAVERDHLYRLARPWPAPETTAPSATPPPPAPQQAPPQQTPARQTQPQQVRPGLRRLLDSAADVPAYIVGRNTDVLAWNRLAAALITDFGALPPEGRNLARLVFLDEGMRSLYADWRGKASDVAAYLRLDATRHPDDPHTTGLLDELSTHSPEFREAWAQHRLKDKTHGRYVYRHPVVGELDLGFETLRLPDDPDQALIAHTVEENSPSETALRVLSAWAQESLPVTANSAASALPASALPTSAALP</sequence>
<dbReference type="Proteomes" id="UP001156389">
    <property type="component" value="Unassembled WGS sequence"/>
</dbReference>